<evidence type="ECO:0000313" key="2">
    <source>
        <dbReference type="Proteomes" id="UP000218810"/>
    </source>
</evidence>
<comment type="caution">
    <text evidence="1">The sequence shown here is derived from an EMBL/GenBank/DDBJ whole genome shotgun (WGS) entry which is preliminary data.</text>
</comment>
<reference evidence="2" key="1">
    <citation type="submission" date="2017-09" db="EMBL/GenBank/DDBJ databases">
        <authorList>
            <person name="Zhang Y."/>
            <person name="Huang X."/>
            <person name="Liu J."/>
            <person name="Lu L."/>
            <person name="Peng K."/>
        </authorList>
    </citation>
    <scope>NUCLEOTIDE SEQUENCE [LARGE SCALE GENOMIC DNA]</scope>
    <source>
        <strain evidence="2">S-XJ-1</strain>
    </source>
</reference>
<dbReference type="EMBL" id="NTGA01000033">
    <property type="protein sequence ID" value="PAY21994.1"/>
    <property type="molecule type" value="Genomic_DNA"/>
</dbReference>
<proteinExistence type="predicted"/>
<organism evidence="1 2">
    <name type="scientific">Dietzia natronolimnaea</name>
    <dbReference type="NCBI Taxonomy" id="161920"/>
    <lineage>
        <taxon>Bacteria</taxon>
        <taxon>Bacillati</taxon>
        <taxon>Actinomycetota</taxon>
        <taxon>Actinomycetes</taxon>
        <taxon>Mycobacteriales</taxon>
        <taxon>Dietziaceae</taxon>
        <taxon>Dietzia</taxon>
    </lineage>
</organism>
<dbReference type="AlphaFoldDB" id="A0A2A2WM10"/>
<protein>
    <submittedName>
        <fullName evidence="1">Uncharacterized protein</fullName>
    </submittedName>
</protein>
<keyword evidence="2" id="KW-1185">Reference proteome</keyword>
<sequence length="194" mass="20768">MDMTARLADAVRKRRAELSLNLIQVRDRGGPRAPIMVRIERGDTEVITPEILDALDRSLEWTIGSAASTLGGGTPTPRETAEVQFAPSGVTISHGEVAALTAATFRLQQLSSDRAQDSDLVEAIEDLAQAVAPLYGQFITELLAANTHGLGSDIVVDAVAPLLAERADSELDEGAALRRWLAMPDAKRDRGEDA</sequence>
<evidence type="ECO:0000313" key="1">
    <source>
        <dbReference type="EMBL" id="PAY21994.1"/>
    </source>
</evidence>
<name>A0A2A2WM10_9ACTN</name>
<dbReference type="Proteomes" id="UP000218810">
    <property type="component" value="Unassembled WGS sequence"/>
</dbReference>
<gene>
    <name evidence="1" type="ORF">CEY15_15885</name>
</gene>
<accession>A0A2A2WM10</accession>